<dbReference type="Proteomes" id="UP000034350">
    <property type="component" value="Unassembled WGS sequence"/>
</dbReference>
<name>A0A0F9ZCA8_9MICR</name>
<dbReference type="GeneID" id="36319762"/>
<dbReference type="RefSeq" id="XP_024331016.1">
    <property type="nucleotide sequence ID" value="XM_024474834.1"/>
</dbReference>
<dbReference type="VEuPathDB" id="MicrosporidiaDB:AAJ76_2600031547"/>
<evidence type="ECO:0000313" key="2">
    <source>
        <dbReference type="Proteomes" id="UP000034350"/>
    </source>
</evidence>
<protein>
    <submittedName>
        <fullName evidence="1">Uncharacterized protein</fullName>
    </submittedName>
</protein>
<evidence type="ECO:0000313" key="1">
    <source>
        <dbReference type="EMBL" id="KKO75274.1"/>
    </source>
</evidence>
<accession>A0A0F9ZCA8</accession>
<keyword evidence="2" id="KW-1185">Reference proteome</keyword>
<proteinExistence type="predicted"/>
<organism evidence="1 2">
    <name type="scientific">Vairimorpha ceranae</name>
    <dbReference type="NCBI Taxonomy" id="40302"/>
    <lineage>
        <taxon>Eukaryota</taxon>
        <taxon>Fungi</taxon>
        <taxon>Fungi incertae sedis</taxon>
        <taxon>Microsporidia</taxon>
        <taxon>Nosematidae</taxon>
        <taxon>Vairimorpha</taxon>
    </lineage>
</organism>
<comment type="caution">
    <text evidence="1">The sequence shown here is derived from an EMBL/GenBank/DDBJ whole genome shotgun (WGS) entry which is preliminary data.</text>
</comment>
<gene>
    <name evidence="1" type="ORF">AAJ76_2600031547</name>
</gene>
<reference evidence="1 2" key="1">
    <citation type="journal article" date="2015" name="Environ. Microbiol.">
        <title>Genome analyses suggest the presence of polyploidy and recent human-driven expansions in eight global populations of the honeybee pathogen Nosema ceranae.</title>
        <authorList>
            <person name="Pelin A."/>
            <person name="Selman M."/>
            <person name="Aris-Brosou S."/>
            <person name="Farinelli L."/>
            <person name="Corradi N."/>
        </authorList>
    </citation>
    <scope>NUCLEOTIDE SEQUENCE [LARGE SCALE GENOMIC DNA]</scope>
    <source>
        <strain evidence="1 2">PA08 1199</strain>
    </source>
</reference>
<dbReference type="AlphaFoldDB" id="A0A0F9ZCA8"/>
<sequence>MYRVYLFQEEVKYSVRPNRFLPKQSLYIAMNSSLVENTRSSSIFKL</sequence>
<dbReference type="EMBL" id="JPQZ01000026">
    <property type="protein sequence ID" value="KKO75274.1"/>
    <property type="molecule type" value="Genomic_DNA"/>
</dbReference>